<dbReference type="CDD" id="cd21121">
    <property type="entry name" value="SPASM_Cmo-like"/>
    <property type="match status" value="1"/>
</dbReference>
<dbReference type="GO" id="GO:0051536">
    <property type="term" value="F:iron-sulfur cluster binding"/>
    <property type="evidence" value="ECO:0007669"/>
    <property type="project" value="UniProtKB-KW"/>
</dbReference>
<dbReference type="SFLD" id="SFLDG01067">
    <property type="entry name" value="SPASM/twitch_domain_containing"/>
    <property type="match status" value="1"/>
</dbReference>
<keyword evidence="6" id="KW-0411">Iron-sulfur</keyword>
<dbReference type="InterPro" id="IPR007197">
    <property type="entry name" value="rSAM"/>
</dbReference>
<organism evidence="8 9">
    <name type="scientific">Desulfohalobium retbaense (strain ATCC 49708 / DSM 5692 / JCM 16813 / HR100)</name>
    <dbReference type="NCBI Taxonomy" id="485915"/>
    <lineage>
        <taxon>Bacteria</taxon>
        <taxon>Pseudomonadati</taxon>
        <taxon>Thermodesulfobacteriota</taxon>
        <taxon>Desulfovibrionia</taxon>
        <taxon>Desulfovibrionales</taxon>
        <taxon>Desulfohalobiaceae</taxon>
        <taxon>Desulfohalobium</taxon>
    </lineage>
</organism>
<dbReference type="Proteomes" id="UP000001052">
    <property type="component" value="Chromosome"/>
</dbReference>
<dbReference type="AlphaFoldDB" id="C8X1E3"/>
<dbReference type="CDD" id="cd01335">
    <property type="entry name" value="Radical_SAM"/>
    <property type="match status" value="1"/>
</dbReference>
<dbReference type="SFLD" id="SFLDS00029">
    <property type="entry name" value="Radical_SAM"/>
    <property type="match status" value="1"/>
</dbReference>
<dbReference type="eggNOG" id="COG0535">
    <property type="taxonomic scope" value="Bacteria"/>
</dbReference>
<reference evidence="8 9" key="2">
    <citation type="journal article" date="2010" name="Stand. Genomic Sci.">
        <title>Complete genome sequence of Desulfohalobium retbaense type strain (HR(100)).</title>
        <authorList>
            <person name="Spring S."/>
            <person name="Nolan M."/>
            <person name="Lapidus A."/>
            <person name="Glavina Del Rio T."/>
            <person name="Copeland A."/>
            <person name="Tice H."/>
            <person name="Cheng J.F."/>
            <person name="Lucas S."/>
            <person name="Land M."/>
            <person name="Chen F."/>
            <person name="Bruce D."/>
            <person name="Goodwin L."/>
            <person name="Pitluck S."/>
            <person name="Ivanova N."/>
            <person name="Mavromatis K."/>
            <person name="Mikhailova N."/>
            <person name="Pati A."/>
            <person name="Chen A."/>
            <person name="Palaniappan K."/>
            <person name="Hauser L."/>
            <person name="Chang Y.J."/>
            <person name="Jeffries C.D."/>
            <person name="Munk C."/>
            <person name="Kiss H."/>
            <person name="Chain P."/>
            <person name="Han C."/>
            <person name="Brettin T."/>
            <person name="Detter J.C."/>
            <person name="Schuler E."/>
            <person name="Goker M."/>
            <person name="Rohde M."/>
            <person name="Bristow J."/>
            <person name="Eisen J.A."/>
            <person name="Markowitz V."/>
            <person name="Hugenholtz P."/>
            <person name="Kyrpides N.C."/>
            <person name="Klenk H.P."/>
        </authorList>
    </citation>
    <scope>NUCLEOTIDE SEQUENCE [LARGE SCALE GENOMIC DNA]</scope>
    <source>
        <strain evidence="8 9">DSM 5692</strain>
    </source>
</reference>
<dbReference type="InterPro" id="IPR006638">
    <property type="entry name" value="Elp3/MiaA/NifB-like_rSAM"/>
</dbReference>
<accession>C8X1E3</accession>
<keyword evidence="5" id="KW-0408">Iron</keyword>
<dbReference type="PANTHER" id="PTHR11228:SF7">
    <property type="entry name" value="PQQA PEPTIDE CYCLASE"/>
    <property type="match status" value="1"/>
</dbReference>
<dbReference type="InterPro" id="IPR023885">
    <property type="entry name" value="4Fe4S-binding_SPASM_dom"/>
</dbReference>
<evidence type="ECO:0000256" key="5">
    <source>
        <dbReference type="ARBA" id="ARBA00023004"/>
    </source>
</evidence>
<gene>
    <name evidence="8" type="ordered locus">Dret_0952</name>
</gene>
<evidence type="ECO:0000256" key="4">
    <source>
        <dbReference type="ARBA" id="ARBA00022723"/>
    </source>
</evidence>
<dbReference type="Pfam" id="PF13186">
    <property type="entry name" value="SPASM"/>
    <property type="match status" value="1"/>
</dbReference>
<dbReference type="RefSeq" id="WP_015751396.1">
    <property type="nucleotide sequence ID" value="NC_013223.1"/>
</dbReference>
<dbReference type="GO" id="GO:0046872">
    <property type="term" value="F:metal ion binding"/>
    <property type="evidence" value="ECO:0007669"/>
    <property type="project" value="UniProtKB-KW"/>
</dbReference>
<evidence type="ECO:0000256" key="2">
    <source>
        <dbReference type="ARBA" id="ARBA00022485"/>
    </source>
</evidence>
<dbReference type="NCBIfam" id="TIGR04311">
    <property type="entry name" value="rSAM_Geo_metal"/>
    <property type="match status" value="1"/>
</dbReference>
<dbReference type="SUPFAM" id="SSF102114">
    <property type="entry name" value="Radical SAM enzymes"/>
    <property type="match status" value="1"/>
</dbReference>
<dbReference type="InterPro" id="IPR034391">
    <property type="entry name" value="AdoMet-like_SPASM_containing"/>
</dbReference>
<sequence length="437" mass="48930">MSTVKGNEESAVLASPKRIVLEPTTRCNLACRMCVKQSGEQAICEGDMPPATFAHLASVLPQAEAVTFSGIGEPLLHPRLEELIAQAQTLLPQTAQIGMQSNGVLMTPQRARSLLQAGLSRICLSVDGSSPELFSRIRRGGQLGDLEQAFAILDRARRESGRSLQLGAQYVLQRDNVEQLPAAVEWAAGQGVDFFLVTHLLPYGEAALSQSLFPLSTDASRALFQRKRREAEQQGLDLFHYFQVRWKYNKSSAEKRLVRFVEDMVQEAANQGIALNLGLLLQEADIAVDEVESSFVRAEQRAAQCGVELSLPALAPTFQRHCAFVEDGCTFIAWDGSVHPCYYLWHTYSTWRKGQRKPIQAKVFGHVDREDLKAVWNCPEYRSFRKQVVSYEYPYCWECTFFPCNMVDTDAFETDCYTLEVPCGDCPWGQGIVQCLR</sequence>
<dbReference type="InterPro" id="IPR050377">
    <property type="entry name" value="Radical_SAM_PqqE_MftC-like"/>
</dbReference>
<evidence type="ECO:0000259" key="7">
    <source>
        <dbReference type="PROSITE" id="PS51918"/>
    </source>
</evidence>
<dbReference type="PROSITE" id="PS51918">
    <property type="entry name" value="RADICAL_SAM"/>
    <property type="match status" value="1"/>
</dbReference>
<name>C8X1E3_DESRD</name>
<reference evidence="9" key="1">
    <citation type="submission" date="2009-09" db="EMBL/GenBank/DDBJ databases">
        <title>The complete chromosome of Desulfohalobium retbaense DSM 5692.</title>
        <authorList>
            <consortium name="US DOE Joint Genome Institute (JGI-PGF)"/>
            <person name="Lucas S."/>
            <person name="Copeland A."/>
            <person name="Lapidus A."/>
            <person name="Glavina del Rio T."/>
            <person name="Dalin E."/>
            <person name="Tice H."/>
            <person name="Bruce D."/>
            <person name="Goodwin L."/>
            <person name="Pitluck S."/>
            <person name="Kyrpides N."/>
            <person name="Mavromatis K."/>
            <person name="Ivanova N."/>
            <person name="Mikhailova N."/>
            <person name="Munk A.C."/>
            <person name="Brettin T."/>
            <person name="Detter J.C."/>
            <person name="Han C."/>
            <person name="Tapia R."/>
            <person name="Larimer F."/>
            <person name="Land M."/>
            <person name="Hauser L."/>
            <person name="Markowitz V."/>
            <person name="Cheng J.-F."/>
            <person name="Hugenholtz P."/>
            <person name="Woyke T."/>
            <person name="Wu D."/>
            <person name="Spring S."/>
            <person name="Klenk H.-P."/>
            <person name="Eisen J.A."/>
        </authorList>
    </citation>
    <scope>NUCLEOTIDE SEQUENCE [LARGE SCALE GENOMIC DNA]</scope>
    <source>
        <strain evidence="9">DSM 5692</strain>
    </source>
</reference>
<dbReference type="InterPro" id="IPR013785">
    <property type="entry name" value="Aldolase_TIM"/>
</dbReference>
<comment type="cofactor">
    <cofactor evidence="1">
        <name>[4Fe-4S] cluster</name>
        <dbReference type="ChEBI" id="CHEBI:49883"/>
    </cofactor>
</comment>
<evidence type="ECO:0000313" key="8">
    <source>
        <dbReference type="EMBL" id="ACV68240.1"/>
    </source>
</evidence>
<feature type="domain" description="Radical SAM core" evidence="7">
    <location>
        <begin position="13"/>
        <end position="237"/>
    </location>
</feature>
<evidence type="ECO:0000256" key="3">
    <source>
        <dbReference type="ARBA" id="ARBA00022691"/>
    </source>
</evidence>
<dbReference type="InterPro" id="IPR027586">
    <property type="entry name" value="rSAM_metal_mat"/>
</dbReference>
<evidence type="ECO:0000256" key="6">
    <source>
        <dbReference type="ARBA" id="ARBA00023014"/>
    </source>
</evidence>
<evidence type="ECO:0000256" key="1">
    <source>
        <dbReference type="ARBA" id="ARBA00001966"/>
    </source>
</evidence>
<evidence type="ECO:0000313" key="9">
    <source>
        <dbReference type="Proteomes" id="UP000001052"/>
    </source>
</evidence>
<dbReference type="EMBL" id="CP001734">
    <property type="protein sequence ID" value="ACV68240.1"/>
    <property type="molecule type" value="Genomic_DNA"/>
</dbReference>
<dbReference type="HOGENOM" id="CLU_009273_1_1_7"/>
<dbReference type="GO" id="GO:0003824">
    <property type="term" value="F:catalytic activity"/>
    <property type="evidence" value="ECO:0007669"/>
    <property type="project" value="InterPro"/>
</dbReference>
<keyword evidence="4" id="KW-0479">Metal-binding</keyword>
<dbReference type="PANTHER" id="PTHR11228">
    <property type="entry name" value="RADICAL SAM DOMAIN PROTEIN"/>
    <property type="match status" value="1"/>
</dbReference>
<dbReference type="Pfam" id="PF04055">
    <property type="entry name" value="Radical_SAM"/>
    <property type="match status" value="1"/>
</dbReference>
<protein>
    <submittedName>
        <fullName evidence="8">Radical SAM domain protein</fullName>
    </submittedName>
</protein>
<dbReference type="Gene3D" id="3.20.20.70">
    <property type="entry name" value="Aldolase class I"/>
    <property type="match status" value="2"/>
</dbReference>
<dbReference type="KEGG" id="drt:Dret_0952"/>
<dbReference type="InterPro" id="IPR058240">
    <property type="entry name" value="rSAM_sf"/>
</dbReference>
<keyword evidence="9" id="KW-1185">Reference proteome</keyword>
<keyword evidence="3" id="KW-0949">S-adenosyl-L-methionine</keyword>
<dbReference type="SMART" id="SM00729">
    <property type="entry name" value="Elp3"/>
    <property type="match status" value="1"/>
</dbReference>
<proteinExistence type="predicted"/>
<dbReference type="STRING" id="485915.Dret_0952"/>
<keyword evidence="2" id="KW-0004">4Fe-4S</keyword>
<dbReference type="SFLD" id="SFLDG01387">
    <property type="entry name" value="BtrN-like_SPASM_domain_contain"/>
    <property type="match status" value="1"/>
</dbReference>